<keyword evidence="1" id="KW-0732">Signal</keyword>
<accession>A0A423PTR4</accession>
<reference evidence="2 3" key="1">
    <citation type="submission" date="2013-10" db="EMBL/GenBank/DDBJ databases">
        <title>Salinisphaera halophila YIM 95161 Genome Sequencing.</title>
        <authorList>
            <person name="Lai Q."/>
            <person name="Li C."/>
            <person name="Shao Z."/>
        </authorList>
    </citation>
    <scope>NUCLEOTIDE SEQUENCE [LARGE SCALE GENOMIC DNA]</scope>
    <source>
        <strain evidence="2 3">YIM 95161</strain>
    </source>
</reference>
<dbReference type="Gene3D" id="3.40.190.170">
    <property type="entry name" value="Bacterial extracellular solute-binding protein, family 7"/>
    <property type="match status" value="1"/>
</dbReference>
<sequence length="327" mass="35870">MIGAAGSASAATTLRFAHFWPGGSAINEQVFQPWAEAVEKQSNGKLQVQIFPSQTLSKADQSYKATVNGLADITATAQGYTARCFPLTQIVELPGVSRSAPQGSCIAQKLYENNSDFAKEYRDSHVLFMFTTGQGFINTRETPVRKPEDLDGLRIRRPTAVVGEMLTSLGAQSVGMPAPQAYQAMQRGVIDGTTLPWEGMKTFRLNELAHYHTQMPLYTLTFVATMNKQAYERLPDDLKQVIDDNSGMKWANKAGEVFAAEDAAGRKQAQGPEHTIFDIDEPLDDPDWGPPLKKATEGYLEELEARGRPARQVYEQAMALSEDCAAG</sequence>
<dbReference type="GO" id="GO:0055085">
    <property type="term" value="P:transmembrane transport"/>
    <property type="evidence" value="ECO:0007669"/>
    <property type="project" value="InterPro"/>
</dbReference>
<dbReference type="InterPro" id="IPR018389">
    <property type="entry name" value="DctP_fam"/>
</dbReference>
<name>A0A423PTR4_9GAMM</name>
<dbReference type="CDD" id="cd13665">
    <property type="entry name" value="PBP2_TRAP_Dctp3_4"/>
    <property type="match status" value="1"/>
</dbReference>
<proteinExistence type="predicted"/>
<evidence type="ECO:0000256" key="1">
    <source>
        <dbReference type="ARBA" id="ARBA00022729"/>
    </source>
</evidence>
<gene>
    <name evidence="2" type="ORF">SAHL_09610</name>
</gene>
<dbReference type="EMBL" id="AYKF01000083">
    <property type="protein sequence ID" value="ROO28989.1"/>
    <property type="molecule type" value="Genomic_DNA"/>
</dbReference>
<comment type="caution">
    <text evidence="2">The sequence shown here is derived from an EMBL/GenBank/DDBJ whole genome shotgun (WGS) entry which is preliminary data.</text>
</comment>
<organism evidence="2 3">
    <name type="scientific">Salinisphaera orenii YIM 95161</name>
    <dbReference type="NCBI Taxonomy" id="1051139"/>
    <lineage>
        <taxon>Bacteria</taxon>
        <taxon>Pseudomonadati</taxon>
        <taxon>Pseudomonadota</taxon>
        <taxon>Gammaproteobacteria</taxon>
        <taxon>Salinisphaerales</taxon>
        <taxon>Salinisphaeraceae</taxon>
        <taxon>Salinisphaera</taxon>
    </lineage>
</organism>
<dbReference type="Proteomes" id="UP000285123">
    <property type="component" value="Unassembled WGS sequence"/>
</dbReference>
<dbReference type="InterPro" id="IPR038404">
    <property type="entry name" value="TRAP_DctP_sf"/>
</dbReference>
<dbReference type="NCBIfam" id="NF037995">
    <property type="entry name" value="TRAP_S1"/>
    <property type="match status" value="1"/>
</dbReference>
<dbReference type="PANTHER" id="PTHR33376:SF15">
    <property type="entry name" value="BLL6794 PROTEIN"/>
    <property type="match status" value="1"/>
</dbReference>
<dbReference type="Pfam" id="PF03480">
    <property type="entry name" value="DctP"/>
    <property type="match status" value="1"/>
</dbReference>
<evidence type="ECO:0000313" key="2">
    <source>
        <dbReference type="EMBL" id="ROO28989.1"/>
    </source>
</evidence>
<dbReference type="PANTHER" id="PTHR33376">
    <property type="match status" value="1"/>
</dbReference>
<dbReference type="AlphaFoldDB" id="A0A423PTR4"/>
<protein>
    <submittedName>
        <fullName evidence="2">C4-dicarboxylate ABC transporter substrate-binding protein</fullName>
    </submittedName>
</protein>
<evidence type="ECO:0000313" key="3">
    <source>
        <dbReference type="Proteomes" id="UP000285123"/>
    </source>
</evidence>